<evidence type="ECO:0000256" key="1">
    <source>
        <dbReference type="ARBA" id="ARBA00009186"/>
    </source>
</evidence>
<dbReference type="Proteomes" id="UP000198324">
    <property type="component" value="Unassembled WGS sequence"/>
</dbReference>
<dbReference type="GO" id="GO:0017004">
    <property type="term" value="P:cytochrome complex assembly"/>
    <property type="evidence" value="ECO:0007669"/>
    <property type="project" value="UniProtKB-KW"/>
</dbReference>
<dbReference type="InterPro" id="IPR003567">
    <property type="entry name" value="Cyt_c_biogenesis"/>
</dbReference>
<feature type="transmembrane region" description="Helical" evidence="3">
    <location>
        <begin position="421"/>
        <end position="440"/>
    </location>
</feature>
<keyword evidence="7" id="KW-1185">Reference proteome</keyword>
<dbReference type="PANTHER" id="PTHR43653">
    <property type="entry name" value="CYTOCHROME C ASSEMBLY PROTEIN-RELATED"/>
    <property type="match status" value="1"/>
</dbReference>
<evidence type="ECO:0000313" key="6">
    <source>
        <dbReference type="EMBL" id="SNS01213.1"/>
    </source>
</evidence>
<dbReference type="Pfam" id="PF16327">
    <property type="entry name" value="CcmF_C"/>
    <property type="match status" value="1"/>
</dbReference>
<dbReference type="PRINTS" id="PR01410">
    <property type="entry name" value="CCBIOGENESIS"/>
</dbReference>
<evidence type="ECO:0000259" key="4">
    <source>
        <dbReference type="Pfam" id="PF01578"/>
    </source>
</evidence>
<feature type="transmembrane region" description="Helical" evidence="3">
    <location>
        <begin position="347"/>
        <end position="367"/>
    </location>
</feature>
<feature type="transmembrane region" description="Helical" evidence="3">
    <location>
        <begin position="124"/>
        <end position="147"/>
    </location>
</feature>
<dbReference type="PANTHER" id="PTHR43653:SF1">
    <property type="entry name" value="CYTOCHROME C-TYPE BIOGENESIS PROTEIN CCMF"/>
    <property type="match status" value="1"/>
</dbReference>
<dbReference type="AlphaFoldDB" id="A0A239B1Y7"/>
<feature type="transmembrane region" description="Helical" evidence="3">
    <location>
        <begin position="176"/>
        <end position="198"/>
    </location>
</feature>
<evidence type="ECO:0000259" key="5">
    <source>
        <dbReference type="Pfam" id="PF16327"/>
    </source>
</evidence>
<dbReference type="GO" id="GO:0016020">
    <property type="term" value="C:membrane"/>
    <property type="evidence" value="ECO:0007669"/>
    <property type="project" value="InterPro"/>
</dbReference>
<feature type="transmembrane region" description="Helical" evidence="3">
    <location>
        <begin position="274"/>
        <end position="293"/>
    </location>
</feature>
<reference evidence="6 7" key="1">
    <citation type="submission" date="2017-06" db="EMBL/GenBank/DDBJ databases">
        <authorList>
            <person name="Kim H.J."/>
            <person name="Triplett B.A."/>
        </authorList>
    </citation>
    <scope>NUCLEOTIDE SEQUENCE [LARGE SCALE GENOMIC DNA]</scope>
    <source>
        <strain evidence="6 7">DSM 13116</strain>
    </source>
</reference>
<feature type="transmembrane region" description="Helical" evidence="3">
    <location>
        <begin position="446"/>
        <end position="466"/>
    </location>
</feature>
<feature type="transmembrane region" description="Helical" evidence="3">
    <location>
        <begin position="6"/>
        <end position="29"/>
    </location>
</feature>
<organism evidence="6 7">
    <name type="scientific">Humidesulfovibrio mexicanus</name>
    <dbReference type="NCBI Taxonomy" id="147047"/>
    <lineage>
        <taxon>Bacteria</taxon>
        <taxon>Pseudomonadati</taxon>
        <taxon>Thermodesulfobacteriota</taxon>
        <taxon>Desulfovibrionia</taxon>
        <taxon>Desulfovibrionales</taxon>
        <taxon>Desulfovibrionaceae</taxon>
        <taxon>Humidesulfovibrio</taxon>
    </lineage>
</organism>
<evidence type="ECO:0000256" key="3">
    <source>
        <dbReference type="SAM" id="Phobius"/>
    </source>
</evidence>
<dbReference type="InterPro" id="IPR002541">
    <property type="entry name" value="Cyt_c_assembly"/>
</dbReference>
<dbReference type="InterPro" id="IPR032523">
    <property type="entry name" value="CcmF_C"/>
</dbReference>
<feature type="transmembrane region" description="Helical" evidence="3">
    <location>
        <begin position="249"/>
        <end position="267"/>
    </location>
</feature>
<dbReference type="GO" id="GO:0015232">
    <property type="term" value="F:heme transmembrane transporter activity"/>
    <property type="evidence" value="ECO:0007669"/>
    <property type="project" value="InterPro"/>
</dbReference>
<comment type="similarity">
    <text evidence="1">Belongs to the CcmF/CycK/Ccl1/NrfE/CcsA family.</text>
</comment>
<feature type="transmembrane region" description="Helical" evidence="3">
    <location>
        <begin position="599"/>
        <end position="618"/>
    </location>
</feature>
<keyword evidence="2" id="KW-0201">Cytochrome c-type biogenesis</keyword>
<gene>
    <name evidence="6" type="ORF">SAMN04488503_2339</name>
</gene>
<dbReference type="Pfam" id="PF01578">
    <property type="entry name" value="Cytochrom_C_asm"/>
    <property type="match status" value="1"/>
</dbReference>
<feature type="domain" description="Cytochrome c assembly protein" evidence="4">
    <location>
        <begin position="88"/>
        <end position="295"/>
    </location>
</feature>
<proteinExistence type="inferred from homology"/>
<keyword evidence="3" id="KW-0812">Transmembrane</keyword>
<name>A0A239B1Y7_9BACT</name>
<feature type="transmembrane region" description="Helical" evidence="3">
    <location>
        <begin position="41"/>
        <end position="61"/>
    </location>
</feature>
<feature type="domain" description="Cytochrome c-type biogenesis protein CcmF C-terminal" evidence="5">
    <location>
        <begin position="314"/>
        <end position="616"/>
    </location>
</feature>
<sequence length="627" mass="67767">MHMTAYIAMLFALIGTLFLGGWTGAALLAGKPERASFSERGHLAVALLVLFASGIMLWALVTRNYSFHNVFAHVDNGLELAYVVTAFWAGSEGSLLFWELCMALCGAVFAFTPGYRALSERTRAFFWVFFFVVNGFFLLMLTCWVNPFMQAVPTPPDGRGMNPLLRNPGMIFHPPLLLLGYAMYVIPGCAALAGALSGQTREWITATRNWNILSWTFLSAGIILGGWWSYMELGWGGYWAWDPVENASLIPWCTGTAFLHTAIVGARRNALARTNIVIMAVTYALCVFGTYLVRSGVVESLHAFGEGGVAAPLLSFILFLVGVSFAAAWVARPGEQRSLGDLVSREGLLLIVAWVLIALGAIIGLGTMWPVVSKLWSAKPVGLDAGFYNRVCLPLFAVLVLLFSACPWLGWKQGLRDRRGLLVAAAAFVVSGGAFLALGYRLPLALVGAAGAVSCMVTALLAVGLLPEARTRKSLAAYVVHLGLGLMALGVAFSGPYQTTAEKEINAGESFQVAGYTVTLKDVHEKSSPHMAQLIAEMEVSRNGEAVGVVRPERRMYRGYDQAFAEVSVIPGLGDEIFAVLLGVEQNGLTTVKVNVNPLVNWIWIGGVIFCVAPLFLLRYRKGGDGE</sequence>
<protein>
    <submittedName>
        <fullName evidence="6">Cytochrome c-type biogenesis protein CcmF</fullName>
    </submittedName>
</protein>
<dbReference type="EMBL" id="FZOC01000004">
    <property type="protein sequence ID" value="SNS01213.1"/>
    <property type="molecule type" value="Genomic_DNA"/>
</dbReference>
<keyword evidence="3" id="KW-0472">Membrane</keyword>
<dbReference type="OrthoDB" id="9761451at2"/>
<feature type="transmembrane region" description="Helical" evidence="3">
    <location>
        <begin position="387"/>
        <end position="409"/>
    </location>
</feature>
<evidence type="ECO:0000313" key="7">
    <source>
        <dbReference type="Proteomes" id="UP000198324"/>
    </source>
</evidence>
<feature type="transmembrane region" description="Helical" evidence="3">
    <location>
        <begin position="313"/>
        <end position="331"/>
    </location>
</feature>
<feature type="transmembrane region" description="Helical" evidence="3">
    <location>
        <begin position="475"/>
        <end position="493"/>
    </location>
</feature>
<feature type="transmembrane region" description="Helical" evidence="3">
    <location>
        <begin position="95"/>
        <end position="112"/>
    </location>
</feature>
<keyword evidence="3" id="KW-1133">Transmembrane helix</keyword>
<accession>A0A239B1Y7</accession>
<evidence type="ECO:0000256" key="2">
    <source>
        <dbReference type="ARBA" id="ARBA00022748"/>
    </source>
</evidence>
<feature type="transmembrane region" description="Helical" evidence="3">
    <location>
        <begin position="210"/>
        <end position="229"/>
    </location>
</feature>
<dbReference type="GO" id="GO:0020037">
    <property type="term" value="F:heme binding"/>
    <property type="evidence" value="ECO:0007669"/>
    <property type="project" value="InterPro"/>
</dbReference>